<proteinExistence type="predicted"/>
<sequence>MRKFFVIFTPVAILVVSILIMLSGTYFKKSTGDWDNIPKHLDTITTAVSSGDWALAEQDTSELETAWKSIIKKVQYSSERSEINDLSVSLARLKGTIAAKDTTSALIELSEAGQHWDDLGK</sequence>
<evidence type="ECO:0000313" key="2">
    <source>
        <dbReference type="EMBL" id="OOM07527.1"/>
    </source>
</evidence>
<keyword evidence="1" id="KW-0812">Transmembrane</keyword>
<reference evidence="2 3" key="1">
    <citation type="submission" date="2016-05" db="EMBL/GenBank/DDBJ databases">
        <title>Microbial solvent formation.</title>
        <authorList>
            <person name="Poehlein A."/>
            <person name="Montoya Solano J.D."/>
            <person name="Flitsch S."/>
            <person name="Krabben P."/>
            <person name="Duerre P."/>
            <person name="Daniel R."/>
        </authorList>
    </citation>
    <scope>NUCLEOTIDE SEQUENCE [LARGE SCALE GENOMIC DNA]</scope>
    <source>
        <strain evidence="2 3">L1-8</strain>
    </source>
</reference>
<keyword evidence="1" id="KW-1133">Transmembrane helix</keyword>
<dbReference type="InterPro" id="IPR025373">
    <property type="entry name" value="DUF4363"/>
</dbReference>
<organism evidence="2 3">
    <name type="scientific">Clostridium saccharobutylicum</name>
    <dbReference type="NCBI Taxonomy" id="169679"/>
    <lineage>
        <taxon>Bacteria</taxon>
        <taxon>Bacillati</taxon>
        <taxon>Bacillota</taxon>
        <taxon>Clostridia</taxon>
        <taxon>Eubacteriales</taxon>
        <taxon>Clostridiaceae</taxon>
        <taxon>Clostridium</taxon>
    </lineage>
</organism>
<evidence type="ECO:0000313" key="3">
    <source>
        <dbReference type="Proteomes" id="UP000191154"/>
    </source>
</evidence>
<comment type="caution">
    <text evidence="2">The sequence shown here is derived from an EMBL/GenBank/DDBJ whole genome shotgun (WGS) entry which is preliminary data.</text>
</comment>
<gene>
    <name evidence="2" type="ORF">CLOSAC_40570</name>
</gene>
<feature type="transmembrane region" description="Helical" evidence="1">
    <location>
        <begin position="6"/>
        <end position="27"/>
    </location>
</feature>
<dbReference type="Pfam" id="PF14276">
    <property type="entry name" value="DUF4363"/>
    <property type="match status" value="1"/>
</dbReference>
<protein>
    <recommendedName>
        <fullName evidence="4">DUF4363 family protein</fullName>
    </recommendedName>
</protein>
<dbReference type="EMBL" id="LZYZ01000008">
    <property type="protein sequence ID" value="OOM07527.1"/>
    <property type="molecule type" value="Genomic_DNA"/>
</dbReference>
<evidence type="ECO:0008006" key="4">
    <source>
        <dbReference type="Google" id="ProtNLM"/>
    </source>
</evidence>
<dbReference type="Proteomes" id="UP000191154">
    <property type="component" value="Unassembled WGS sequence"/>
</dbReference>
<accession>A0A1S8MTP3</accession>
<keyword evidence="1" id="KW-0472">Membrane</keyword>
<dbReference type="RefSeq" id="WP_077867050.1">
    <property type="nucleotide sequence ID" value="NZ_LZYZ01000008.1"/>
</dbReference>
<evidence type="ECO:0000256" key="1">
    <source>
        <dbReference type="SAM" id="Phobius"/>
    </source>
</evidence>
<name>A0A1S8MTP3_CLOSA</name>
<dbReference type="AlphaFoldDB" id="A0A1S8MTP3"/>